<accession>A0A4Z1K9L1</accession>
<sequence>MLSAVKKLHIRMRIYDSRRRTRENPRLRAHVWFFDGCLFQRYEMRRDILERFAERVDFDEFFVLLVGLGDDPFAHVLVRDVVLGAEGIEHLTTTNAYFGFEGIGTVIKTRVDDLMDSSSAE</sequence>
<comment type="caution">
    <text evidence="1">The sequence shown here is derived from an EMBL/GenBank/DDBJ whole genome shotgun (WGS) entry which is preliminary data.</text>
</comment>
<keyword evidence="2" id="KW-1185">Reference proteome</keyword>
<dbReference type="EMBL" id="PQXM01000079">
    <property type="protein sequence ID" value="TGO78087.1"/>
    <property type="molecule type" value="Genomic_DNA"/>
</dbReference>
<protein>
    <submittedName>
        <fullName evidence="1">Uncharacterized protein</fullName>
    </submittedName>
</protein>
<evidence type="ECO:0000313" key="1">
    <source>
        <dbReference type="EMBL" id="TGO78087.1"/>
    </source>
</evidence>
<dbReference type="AlphaFoldDB" id="A0A4Z1K9L1"/>
<name>A0A4Z1K9L1_9HELO</name>
<dbReference type="Proteomes" id="UP000297229">
    <property type="component" value="Unassembled WGS sequence"/>
</dbReference>
<reference evidence="1 2" key="1">
    <citation type="submission" date="2017-12" db="EMBL/GenBank/DDBJ databases">
        <title>Comparative genomics of Botrytis spp.</title>
        <authorList>
            <person name="Valero-Jimenez C.A."/>
            <person name="Tapia P."/>
            <person name="Veloso J."/>
            <person name="Silva-Moreno E."/>
            <person name="Staats M."/>
            <person name="Valdes J.H."/>
            <person name="Van Kan J.A.L."/>
        </authorList>
    </citation>
    <scope>NUCLEOTIDE SEQUENCE [LARGE SCALE GENOMIC DNA]</scope>
    <source>
        <strain evidence="1 2">Be9601</strain>
    </source>
</reference>
<proteinExistence type="predicted"/>
<organism evidence="1 2">
    <name type="scientific">Botrytis elliptica</name>
    <dbReference type="NCBI Taxonomy" id="278938"/>
    <lineage>
        <taxon>Eukaryota</taxon>
        <taxon>Fungi</taxon>
        <taxon>Dikarya</taxon>
        <taxon>Ascomycota</taxon>
        <taxon>Pezizomycotina</taxon>
        <taxon>Leotiomycetes</taxon>
        <taxon>Helotiales</taxon>
        <taxon>Sclerotiniaceae</taxon>
        <taxon>Botrytis</taxon>
    </lineage>
</organism>
<evidence type="ECO:0000313" key="2">
    <source>
        <dbReference type="Proteomes" id="UP000297229"/>
    </source>
</evidence>
<gene>
    <name evidence="1" type="ORF">BELL_0079g00050</name>
</gene>